<name>A0A645BNV3_9ZZZZ</name>
<sequence length="281" mass="30322">MTLPAVLPVVDFSKGRKLASIPRDFVLPGLPAGKLAVMSAPGGTGKSFLLLELALAVASGEPVIAGIVPDAAGPTRYISFEEDETDIQNRLVALFQTFSISPPVETFFCSALEGENLPLVQNAEKNEEAVKYLENICEGMRLVILDPLSRLHSADENSNSEMKKVVQILISVAKKTRCAIIVAHHTSKSAVLNGQGGLQQSARGASCLVDDPRLVCTLSRSQNKKSQYEDEENDDQRLVLTWAKMNGCRPIKPLELVRLESGVIVAANGAQDLLYSGGMYE</sequence>
<proteinExistence type="predicted"/>
<dbReference type="Gene3D" id="3.40.50.300">
    <property type="entry name" value="P-loop containing nucleotide triphosphate hydrolases"/>
    <property type="match status" value="1"/>
</dbReference>
<organism evidence="1">
    <name type="scientific">bioreactor metagenome</name>
    <dbReference type="NCBI Taxonomy" id="1076179"/>
    <lineage>
        <taxon>unclassified sequences</taxon>
        <taxon>metagenomes</taxon>
        <taxon>ecological metagenomes</taxon>
    </lineage>
</organism>
<gene>
    <name evidence="1" type="primary">repA</name>
    <name evidence="1" type="ORF">SDC9_113830</name>
</gene>
<dbReference type="EMBL" id="VSSQ01021375">
    <property type="protein sequence ID" value="MPM66917.1"/>
    <property type="molecule type" value="Genomic_DNA"/>
</dbReference>
<comment type="caution">
    <text evidence="1">The sequence shown here is derived from an EMBL/GenBank/DDBJ whole genome shotgun (WGS) entry which is preliminary data.</text>
</comment>
<dbReference type="SUPFAM" id="SSF52540">
    <property type="entry name" value="P-loop containing nucleoside triphosphate hydrolases"/>
    <property type="match status" value="1"/>
</dbReference>
<evidence type="ECO:0000313" key="1">
    <source>
        <dbReference type="EMBL" id="MPM66917.1"/>
    </source>
</evidence>
<reference evidence="1" key="1">
    <citation type="submission" date="2019-08" db="EMBL/GenBank/DDBJ databases">
        <authorList>
            <person name="Kucharzyk K."/>
            <person name="Murdoch R.W."/>
            <person name="Higgins S."/>
            <person name="Loffler F."/>
        </authorList>
    </citation>
    <scope>NUCLEOTIDE SEQUENCE</scope>
</reference>
<protein>
    <submittedName>
        <fullName evidence="1">Regulatory protein RepA</fullName>
    </submittedName>
</protein>
<dbReference type="InterPro" id="IPR027417">
    <property type="entry name" value="P-loop_NTPase"/>
</dbReference>
<dbReference type="AlphaFoldDB" id="A0A645BNV3"/>
<accession>A0A645BNV3</accession>
<dbReference type="Pfam" id="PF13481">
    <property type="entry name" value="AAA_25"/>
    <property type="match status" value="1"/>
</dbReference>